<dbReference type="InterPro" id="IPR050169">
    <property type="entry name" value="Krueppel_C2H2_ZnF"/>
</dbReference>
<dbReference type="Proteomes" id="UP000593571">
    <property type="component" value="Unassembled WGS sequence"/>
</dbReference>
<accession>A0A7J8CI65</accession>
<dbReference type="InterPro" id="IPR036051">
    <property type="entry name" value="KRAB_dom_sf"/>
</dbReference>
<proteinExistence type="predicted"/>
<protein>
    <recommendedName>
        <fullName evidence="1">KRAB domain-containing protein</fullName>
    </recommendedName>
</protein>
<dbReference type="PROSITE" id="PS50805">
    <property type="entry name" value="KRAB"/>
    <property type="match status" value="1"/>
</dbReference>
<dbReference type="AlphaFoldDB" id="A0A7J8CI65"/>
<name>A0A7J8CI65_ROUAE</name>
<organism evidence="2 3">
    <name type="scientific">Rousettus aegyptiacus</name>
    <name type="common">Egyptian fruit bat</name>
    <name type="synonym">Pteropus aegyptiacus</name>
    <dbReference type="NCBI Taxonomy" id="9407"/>
    <lineage>
        <taxon>Eukaryota</taxon>
        <taxon>Metazoa</taxon>
        <taxon>Chordata</taxon>
        <taxon>Craniata</taxon>
        <taxon>Vertebrata</taxon>
        <taxon>Euteleostomi</taxon>
        <taxon>Mammalia</taxon>
        <taxon>Eutheria</taxon>
        <taxon>Laurasiatheria</taxon>
        <taxon>Chiroptera</taxon>
        <taxon>Yinpterochiroptera</taxon>
        <taxon>Pteropodoidea</taxon>
        <taxon>Pteropodidae</taxon>
        <taxon>Rousettinae</taxon>
        <taxon>Rousettus</taxon>
    </lineage>
</organism>
<dbReference type="SUPFAM" id="SSF109640">
    <property type="entry name" value="KRAB domain (Kruppel-associated box)"/>
    <property type="match status" value="1"/>
</dbReference>
<comment type="caution">
    <text evidence="2">The sequence shown here is derived from an EMBL/GenBank/DDBJ whole genome shotgun (WGS) entry which is preliminary data.</text>
</comment>
<dbReference type="Pfam" id="PF01352">
    <property type="entry name" value="KRAB"/>
    <property type="match status" value="1"/>
</dbReference>
<reference evidence="2 3" key="1">
    <citation type="journal article" date="2020" name="Nature">
        <title>Six reference-quality genomes reveal evolution of bat adaptations.</title>
        <authorList>
            <person name="Jebb D."/>
            <person name="Huang Z."/>
            <person name="Pippel M."/>
            <person name="Hughes G.M."/>
            <person name="Lavrichenko K."/>
            <person name="Devanna P."/>
            <person name="Winkler S."/>
            <person name="Jermiin L.S."/>
            <person name="Skirmuntt E.C."/>
            <person name="Katzourakis A."/>
            <person name="Burkitt-Gray L."/>
            <person name="Ray D.A."/>
            <person name="Sullivan K.A.M."/>
            <person name="Roscito J.G."/>
            <person name="Kirilenko B.M."/>
            <person name="Davalos L.M."/>
            <person name="Corthals A.P."/>
            <person name="Power M.L."/>
            <person name="Jones G."/>
            <person name="Ransome R.D."/>
            <person name="Dechmann D.K.N."/>
            <person name="Locatelli A.G."/>
            <person name="Puechmaille S.J."/>
            <person name="Fedrigo O."/>
            <person name="Jarvis E.D."/>
            <person name="Hiller M."/>
            <person name="Vernes S.C."/>
            <person name="Myers E.W."/>
            <person name="Teeling E.C."/>
        </authorList>
    </citation>
    <scope>NUCLEOTIDE SEQUENCE [LARGE SCALE GENOMIC DNA]</scope>
    <source>
        <strain evidence="2">MRouAeg1</strain>
        <tissue evidence="2">Muscle</tissue>
    </source>
</reference>
<dbReference type="EMBL" id="JACASE010000014">
    <property type="protein sequence ID" value="KAF6410550.1"/>
    <property type="molecule type" value="Genomic_DNA"/>
</dbReference>
<dbReference type="InterPro" id="IPR001909">
    <property type="entry name" value="KRAB"/>
</dbReference>
<sequence length="201" mass="23407">MRKKPRRGRGGKKRSAMALSQEWLTFSDVFIEFSQEEWECLAPAQRALYREVMLESYQNLLFLGISLSDLHIVSFLERGNVPWTLESKSKRAQKPNQWEHTERVNTGVASCNRFLVHWPESVEEQRLHLADFKYPTGETPTRPVDVPAECALGVTPCGRLTTWKGKPHLLVPARIKQRRNEKTRMHQNHGCKASYHFYMLE</sequence>
<feature type="domain" description="KRAB" evidence="1">
    <location>
        <begin position="24"/>
        <end position="95"/>
    </location>
</feature>
<dbReference type="CDD" id="cd07765">
    <property type="entry name" value="KRAB_A-box"/>
    <property type="match status" value="1"/>
</dbReference>
<dbReference type="SMART" id="SM00349">
    <property type="entry name" value="KRAB"/>
    <property type="match status" value="1"/>
</dbReference>
<evidence type="ECO:0000313" key="2">
    <source>
        <dbReference type="EMBL" id="KAF6410550.1"/>
    </source>
</evidence>
<dbReference type="GO" id="GO:0006355">
    <property type="term" value="P:regulation of DNA-templated transcription"/>
    <property type="evidence" value="ECO:0007669"/>
    <property type="project" value="InterPro"/>
</dbReference>
<evidence type="ECO:0000313" key="3">
    <source>
        <dbReference type="Proteomes" id="UP000593571"/>
    </source>
</evidence>
<dbReference type="Gene3D" id="6.10.140.140">
    <property type="match status" value="1"/>
</dbReference>
<evidence type="ECO:0000259" key="1">
    <source>
        <dbReference type="PROSITE" id="PS50805"/>
    </source>
</evidence>
<dbReference type="PANTHER" id="PTHR23232:SF158">
    <property type="entry name" value="KRAB DOMAIN-CONTAINING PROTEIN 5"/>
    <property type="match status" value="1"/>
</dbReference>
<keyword evidence="3" id="KW-1185">Reference proteome</keyword>
<dbReference type="PANTHER" id="PTHR23232">
    <property type="entry name" value="KRAB DOMAIN C2H2 ZINC FINGER"/>
    <property type="match status" value="1"/>
</dbReference>
<gene>
    <name evidence="2" type="ORF">HJG63_009070</name>
</gene>